<reference evidence="9" key="1">
    <citation type="journal article" date="2014" name="Genome Announc.">
        <title>Draft Genome Sequences of Three Alkaliphilic Bacillus Strains, Bacillus wakoensis JCM 9140T, Bacillus akibai JCM 9157T, and Bacillus hemicellulosilyticus JCM 9152T.</title>
        <authorList>
            <person name="Yuki M."/>
            <person name="Oshima K."/>
            <person name="Suda W."/>
            <person name="Oshida Y."/>
            <person name="Kitamura K."/>
            <person name="Iida T."/>
            <person name="Hattori M."/>
            <person name="Ohkuma M."/>
        </authorList>
    </citation>
    <scope>NUCLEOTIDE SEQUENCE [LARGE SCALE GENOMIC DNA]</scope>
    <source>
        <strain evidence="9">JCM 9140</strain>
    </source>
</reference>
<evidence type="ECO:0000256" key="3">
    <source>
        <dbReference type="ARBA" id="ARBA00022448"/>
    </source>
</evidence>
<dbReference type="InterPro" id="IPR003593">
    <property type="entry name" value="AAA+_ATPase"/>
</dbReference>
<dbReference type="InterPro" id="IPR013563">
    <property type="entry name" value="Oligopep_ABC_C"/>
</dbReference>
<evidence type="ECO:0000256" key="4">
    <source>
        <dbReference type="ARBA" id="ARBA00022475"/>
    </source>
</evidence>
<dbReference type="SMART" id="SM00382">
    <property type="entry name" value="AAA"/>
    <property type="match status" value="1"/>
</dbReference>
<evidence type="ECO:0000313" key="9">
    <source>
        <dbReference type="EMBL" id="GAE26746.1"/>
    </source>
</evidence>
<dbReference type="Pfam" id="PF08352">
    <property type="entry name" value="oligo_HPY"/>
    <property type="match status" value="1"/>
</dbReference>
<dbReference type="STRING" id="1236970.JCM9140_2837"/>
<keyword evidence="5" id="KW-0547">Nucleotide-binding</keyword>
<dbReference type="InterPro" id="IPR017871">
    <property type="entry name" value="ABC_transporter-like_CS"/>
</dbReference>
<dbReference type="AlphaFoldDB" id="W4Q3T6"/>
<dbReference type="PANTHER" id="PTHR43297">
    <property type="entry name" value="OLIGOPEPTIDE TRANSPORT ATP-BINDING PROTEIN APPD"/>
    <property type="match status" value="1"/>
</dbReference>
<evidence type="ECO:0000256" key="5">
    <source>
        <dbReference type="ARBA" id="ARBA00022741"/>
    </source>
</evidence>
<dbReference type="Proteomes" id="UP000018890">
    <property type="component" value="Unassembled WGS sequence"/>
</dbReference>
<dbReference type="InterPro" id="IPR003439">
    <property type="entry name" value="ABC_transporter-like_ATP-bd"/>
</dbReference>
<keyword evidence="3" id="KW-0813">Transport</keyword>
<organism evidence="9 10">
    <name type="scientific">Halalkalibacter wakoensis JCM 9140</name>
    <dbReference type="NCBI Taxonomy" id="1236970"/>
    <lineage>
        <taxon>Bacteria</taxon>
        <taxon>Bacillati</taxon>
        <taxon>Bacillota</taxon>
        <taxon>Bacilli</taxon>
        <taxon>Bacillales</taxon>
        <taxon>Bacillaceae</taxon>
        <taxon>Halalkalibacter</taxon>
    </lineage>
</organism>
<evidence type="ECO:0000256" key="6">
    <source>
        <dbReference type="ARBA" id="ARBA00022840"/>
    </source>
</evidence>
<dbReference type="GO" id="GO:0005524">
    <property type="term" value="F:ATP binding"/>
    <property type="evidence" value="ECO:0007669"/>
    <property type="project" value="UniProtKB-KW"/>
</dbReference>
<dbReference type="PROSITE" id="PS00211">
    <property type="entry name" value="ABC_TRANSPORTER_1"/>
    <property type="match status" value="1"/>
</dbReference>
<protein>
    <submittedName>
        <fullName evidence="9">Oligopeptide transport ATP-binding protein OppD</fullName>
    </submittedName>
</protein>
<dbReference type="Gene3D" id="3.40.50.300">
    <property type="entry name" value="P-loop containing nucleotide triphosphate hydrolases"/>
    <property type="match status" value="1"/>
</dbReference>
<dbReference type="EMBL" id="BAUT01000031">
    <property type="protein sequence ID" value="GAE26746.1"/>
    <property type="molecule type" value="Genomic_DNA"/>
</dbReference>
<dbReference type="CDD" id="cd03257">
    <property type="entry name" value="ABC_NikE_OppD_transporters"/>
    <property type="match status" value="1"/>
</dbReference>
<evidence type="ECO:0000256" key="1">
    <source>
        <dbReference type="ARBA" id="ARBA00004202"/>
    </source>
</evidence>
<comment type="caution">
    <text evidence="9">The sequence shown here is derived from an EMBL/GenBank/DDBJ whole genome shotgun (WGS) entry which is preliminary data.</text>
</comment>
<gene>
    <name evidence="9" type="ORF">JCM9140_2837</name>
</gene>
<evidence type="ECO:0000256" key="2">
    <source>
        <dbReference type="ARBA" id="ARBA00005417"/>
    </source>
</evidence>
<name>W4Q3T6_9BACI</name>
<proteinExistence type="inferred from homology"/>
<comment type="similarity">
    <text evidence="2">Belongs to the ABC transporter superfamily.</text>
</comment>
<dbReference type="RefSeq" id="WP_034746954.1">
    <property type="nucleotide sequence ID" value="NZ_BAUT01000031.1"/>
</dbReference>
<dbReference type="OrthoDB" id="9802264at2"/>
<sequence>MTALLQVENLEILFKKEQQYVSTVSGVHFHVDSGEMVGIVGESGCGKSVTSLSIMGLLPKDFSKVSQNTKIHFNGKSLTEITEKEYRKIRGNDMSMIFQDPMSSLNPVLTIGYQMNEMILAHTKLSKKEARKKAINMLEKVRIPRAEKIIDEYPHQLSGGMRQRVMIAMALSCNPKLLIADEPTTALDVTIQAQILNLIKGLQKEFNTAVMLITHDLGVVAEVCDRVVVMYAGKVVEEASVDEIFNAPKHPYTIGLLNSMPSLTDEKDRLEAIPGAVPLPEEMPKGCRFAPRCSEVMDACLESAPEKRMLSSSHYCSCWLYEEEEVG</sequence>
<dbReference type="GO" id="GO:0005886">
    <property type="term" value="C:plasma membrane"/>
    <property type="evidence" value="ECO:0007669"/>
    <property type="project" value="UniProtKB-SubCell"/>
</dbReference>
<accession>W4Q3T6</accession>
<dbReference type="FunFam" id="3.40.50.300:FF:000016">
    <property type="entry name" value="Oligopeptide ABC transporter ATP-binding component"/>
    <property type="match status" value="1"/>
</dbReference>
<evidence type="ECO:0000256" key="7">
    <source>
        <dbReference type="ARBA" id="ARBA00023136"/>
    </source>
</evidence>
<keyword evidence="4" id="KW-1003">Cell membrane</keyword>
<evidence type="ECO:0000259" key="8">
    <source>
        <dbReference type="PROSITE" id="PS50893"/>
    </source>
</evidence>
<dbReference type="GO" id="GO:0015833">
    <property type="term" value="P:peptide transport"/>
    <property type="evidence" value="ECO:0007669"/>
    <property type="project" value="InterPro"/>
</dbReference>
<comment type="subcellular location">
    <subcellularLocation>
        <location evidence="1">Cell membrane</location>
        <topology evidence="1">Peripheral membrane protein</topology>
    </subcellularLocation>
</comment>
<evidence type="ECO:0000313" key="10">
    <source>
        <dbReference type="Proteomes" id="UP000018890"/>
    </source>
</evidence>
<keyword evidence="7" id="KW-0472">Membrane</keyword>
<keyword evidence="10" id="KW-1185">Reference proteome</keyword>
<dbReference type="PROSITE" id="PS50893">
    <property type="entry name" value="ABC_TRANSPORTER_2"/>
    <property type="match status" value="1"/>
</dbReference>
<feature type="domain" description="ABC transporter" evidence="8">
    <location>
        <begin position="5"/>
        <end position="257"/>
    </location>
</feature>
<keyword evidence="6 9" id="KW-0067">ATP-binding</keyword>
<dbReference type="PANTHER" id="PTHR43297:SF2">
    <property type="entry name" value="DIPEPTIDE TRANSPORT ATP-BINDING PROTEIN DPPD"/>
    <property type="match status" value="1"/>
</dbReference>
<dbReference type="GO" id="GO:0016887">
    <property type="term" value="F:ATP hydrolysis activity"/>
    <property type="evidence" value="ECO:0007669"/>
    <property type="project" value="InterPro"/>
</dbReference>
<dbReference type="InterPro" id="IPR027417">
    <property type="entry name" value="P-loop_NTPase"/>
</dbReference>
<dbReference type="Pfam" id="PF00005">
    <property type="entry name" value="ABC_tran"/>
    <property type="match status" value="1"/>
</dbReference>
<dbReference type="InterPro" id="IPR050388">
    <property type="entry name" value="ABC_Ni/Peptide_Import"/>
</dbReference>
<dbReference type="NCBIfam" id="TIGR01727">
    <property type="entry name" value="oligo_HPY"/>
    <property type="match status" value="1"/>
</dbReference>
<dbReference type="SUPFAM" id="SSF52540">
    <property type="entry name" value="P-loop containing nucleoside triphosphate hydrolases"/>
    <property type="match status" value="1"/>
</dbReference>